<dbReference type="Gene3D" id="3.40.50.10170">
    <property type="match status" value="1"/>
</dbReference>
<keyword evidence="1" id="KW-0446">Lipid-binding</keyword>
<dbReference type="Pfam" id="PF02645">
    <property type="entry name" value="DegV"/>
    <property type="match status" value="1"/>
</dbReference>
<dbReference type="AlphaFoldDB" id="A0A4R7JYB3"/>
<dbReference type="Gene3D" id="3.30.1180.10">
    <property type="match status" value="1"/>
</dbReference>
<evidence type="ECO:0000256" key="1">
    <source>
        <dbReference type="ARBA" id="ARBA00023121"/>
    </source>
</evidence>
<gene>
    <name evidence="2" type="ORF">DES49_0734</name>
</gene>
<organism evidence="2 3">
    <name type="scientific">Halospina denitrificans</name>
    <dbReference type="NCBI Taxonomy" id="332522"/>
    <lineage>
        <taxon>Bacteria</taxon>
        <taxon>Pseudomonadati</taxon>
        <taxon>Pseudomonadota</taxon>
        <taxon>Gammaproteobacteria</taxon>
        <taxon>Halospina</taxon>
    </lineage>
</organism>
<dbReference type="EMBL" id="SOAX01000002">
    <property type="protein sequence ID" value="TDT42934.1"/>
    <property type="molecule type" value="Genomic_DNA"/>
</dbReference>
<dbReference type="InterPro" id="IPR050270">
    <property type="entry name" value="DegV_domain_contain"/>
</dbReference>
<keyword evidence="3" id="KW-1185">Reference proteome</keyword>
<comment type="caution">
    <text evidence="2">The sequence shown here is derived from an EMBL/GenBank/DDBJ whole genome shotgun (WGS) entry which is preliminary data.</text>
</comment>
<dbReference type="GO" id="GO:0008289">
    <property type="term" value="F:lipid binding"/>
    <property type="evidence" value="ECO:0007669"/>
    <property type="project" value="UniProtKB-KW"/>
</dbReference>
<dbReference type="InterPro" id="IPR043168">
    <property type="entry name" value="DegV_C"/>
</dbReference>
<dbReference type="OrthoDB" id="6190387at2"/>
<dbReference type="RefSeq" id="WP_133735046.1">
    <property type="nucleotide sequence ID" value="NZ_SOAX01000002.1"/>
</dbReference>
<protein>
    <submittedName>
        <fullName evidence="2">DegV family protein with EDD domain</fullName>
    </submittedName>
</protein>
<dbReference type="SUPFAM" id="SSF82549">
    <property type="entry name" value="DAK1/DegV-like"/>
    <property type="match status" value="1"/>
</dbReference>
<sequence>MRVGLIVDSACDLPYWFSRRNGLFVLPVTARIDDQTFVDDHDPERTQEFYDSGLLEKGHHAETEPFSAQEIHKLFMEKIVNNYDVAICETVTRSRSLVYDNAMLAMNSVMSEYRRQQQESGSDGNFSMRVIDSKQIFAGQGLLAAHTQKLIDEDRHSKNQLRYEVDAFADTIHTCVIPRDLHYIRERARRRGDKSVSGLVAFLGKALNITPVLFGKGAEAKPAAKTRSFEAAVEKAINYAIGRVEAGLLTPYVSLSVGMSWPEIHALPGLDRLKETCEKNGVELLLSQMGITSCIYIGPGSLCLSLGAEDHEFADFQ</sequence>
<evidence type="ECO:0000313" key="2">
    <source>
        <dbReference type="EMBL" id="TDT42934.1"/>
    </source>
</evidence>
<dbReference type="PANTHER" id="PTHR33434">
    <property type="entry name" value="DEGV DOMAIN-CONTAINING PROTEIN DR_1986-RELATED"/>
    <property type="match status" value="1"/>
</dbReference>
<dbReference type="PANTHER" id="PTHR33434:SF2">
    <property type="entry name" value="FATTY ACID-BINDING PROTEIN TM_1468"/>
    <property type="match status" value="1"/>
</dbReference>
<evidence type="ECO:0000313" key="3">
    <source>
        <dbReference type="Proteomes" id="UP000295830"/>
    </source>
</evidence>
<reference evidence="2 3" key="1">
    <citation type="submission" date="2019-03" db="EMBL/GenBank/DDBJ databases">
        <title>Genomic Encyclopedia of Type Strains, Phase IV (KMG-IV): sequencing the most valuable type-strain genomes for metagenomic binning, comparative biology and taxonomic classification.</title>
        <authorList>
            <person name="Goeker M."/>
        </authorList>
    </citation>
    <scope>NUCLEOTIDE SEQUENCE [LARGE SCALE GENOMIC DNA]</scope>
    <source>
        <strain evidence="2 3">DSM 15505</strain>
    </source>
</reference>
<proteinExistence type="predicted"/>
<dbReference type="PROSITE" id="PS51482">
    <property type="entry name" value="DEGV"/>
    <property type="match status" value="1"/>
</dbReference>
<accession>A0A4R7JYB3</accession>
<dbReference type="InterPro" id="IPR003797">
    <property type="entry name" value="DegV"/>
</dbReference>
<name>A0A4R7JYB3_9GAMM</name>
<dbReference type="Proteomes" id="UP000295830">
    <property type="component" value="Unassembled WGS sequence"/>
</dbReference>